<organism evidence="3 4">
    <name type="scientific">Dactylosporangium darangshiense</name>
    <dbReference type="NCBI Taxonomy" id="579108"/>
    <lineage>
        <taxon>Bacteria</taxon>
        <taxon>Bacillati</taxon>
        <taxon>Actinomycetota</taxon>
        <taxon>Actinomycetes</taxon>
        <taxon>Micromonosporales</taxon>
        <taxon>Micromonosporaceae</taxon>
        <taxon>Dactylosporangium</taxon>
    </lineage>
</organism>
<dbReference type="InterPro" id="IPR011008">
    <property type="entry name" value="Dimeric_a/b-barrel"/>
</dbReference>
<evidence type="ECO:0000313" key="3">
    <source>
        <dbReference type="EMBL" id="GAA4245588.1"/>
    </source>
</evidence>
<comment type="caution">
    <text evidence="3">The sequence shown here is derived from an EMBL/GenBank/DDBJ whole genome shotgun (WGS) entry which is preliminary data.</text>
</comment>
<protein>
    <recommendedName>
        <fullName evidence="2">YCII-related domain-containing protein</fullName>
    </recommendedName>
</protein>
<evidence type="ECO:0000259" key="2">
    <source>
        <dbReference type="Pfam" id="PF03795"/>
    </source>
</evidence>
<sequence length="86" mass="9570">MWIVELSFSEDPGRLDARPAHRAILTGEHARGVVRMAGPLADESGAVIVLDLPDRRAVEEFIAADPYYARPGVTVERIRQWATFLP</sequence>
<dbReference type="InterPro" id="IPR005545">
    <property type="entry name" value="YCII"/>
</dbReference>
<name>A0ABP8D127_9ACTN</name>
<dbReference type="Gene3D" id="3.30.70.1060">
    <property type="entry name" value="Dimeric alpha+beta barrel"/>
    <property type="match status" value="1"/>
</dbReference>
<dbReference type="Proteomes" id="UP001500620">
    <property type="component" value="Unassembled WGS sequence"/>
</dbReference>
<feature type="domain" description="YCII-related" evidence="2">
    <location>
        <begin position="14"/>
        <end position="81"/>
    </location>
</feature>
<evidence type="ECO:0000313" key="4">
    <source>
        <dbReference type="Proteomes" id="UP001500620"/>
    </source>
</evidence>
<dbReference type="SUPFAM" id="SSF54909">
    <property type="entry name" value="Dimeric alpha+beta barrel"/>
    <property type="match status" value="1"/>
</dbReference>
<reference evidence="4" key="1">
    <citation type="journal article" date="2019" name="Int. J. Syst. Evol. Microbiol.">
        <title>The Global Catalogue of Microorganisms (GCM) 10K type strain sequencing project: providing services to taxonomists for standard genome sequencing and annotation.</title>
        <authorList>
            <consortium name="The Broad Institute Genomics Platform"/>
            <consortium name="The Broad Institute Genome Sequencing Center for Infectious Disease"/>
            <person name="Wu L."/>
            <person name="Ma J."/>
        </authorList>
    </citation>
    <scope>NUCLEOTIDE SEQUENCE [LARGE SCALE GENOMIC DNA]</scope>
    <source>
        <strain evidence="4">JCM 17441</strain>
    </source>
</reference>
<keyword evidence="4" id="KW-1185">Reference proteome</keyword>
<dbReference type="EMBL" id="BAABAT010000003">
    <property type="protein sequence ID" value="GAA4245588.1"/>
    <property type="molecule type" value="Genomic_DNA"/>
</dbReference>
<gene>
    <name evidence="3" type="ORF">GCM10022255_013520</name>
</gene>
<dbReference type="Pfam" id="PF03795">
    <property type="entry name" value="YCII"/>
    <property type="match status" value="1"/>
</dbReference>
<comment type="similarity">
    <text evidence="1">Belongs to the YciI family.</text>
</comment>
<accession>A0ABP8D127</accession>
<evidence type="ECO:0000256" key="1">
    <source>
        <dbReference type="ARBA" id="ARBA00007689"/>
    </source>
</evidence>
<proteinExistence type="inferred from homology"/>
<dbReference type="RefSeq" id="WP_345122409.1">
    <property type="nucleotide sequence ID" value="NZ_BAABAT010000003.1"/>
</dbReference>